<dbReference type="OrthoDB" id="4378831at2"/>
<accession>A0A1C6Z6A8</accession>
<dbReference type="AlphaFoldDB" id="A0A1C6Z6A8"/>
<name>A0A1C6Z6A8_HAFAL</name>
<dbReference type="PANTHER" id="PTHR33840:SF1">
    <property type="entry name" value="TLE1 PHOSPHOLIPASE DOMAIN-CONTAINING PROTEIN"/>
    <property type="match status" value="1"/>
</dbReference>
<organism evidence="1 2">
    <name type="scientific">Hafnia alvei</name>
    <dbReference type="NCBI Taxonomy" id="569"/>
    <lineage>
        <taxon>Bacteria</taxon>
        <taxon>Pseudomonadati</taxon>
        <taxon>Pseudomonadota</taxon>
        <taxon>Gammaproteobacteria</taxon>
        <taxon>Enterobacterales</taxon>
        <taxon>Hafniaceae</taxon>
        <taxon>Hafnia</taxon>
    </lineage>
</organism>
<dbReference type="RefSeq" id="WP_072310276.1">
    <property type="nucleotide sequence ID" value="NZ_FMIQ01000075.1"/>
</dbReference>
<dbReference type="PANTHER" id="PTHR33840">
    <property type="match status" value="1"/>
</dbReference>
<gene>
    <name evidence="1" type="ORF">BN1044_04163</name>
</gene>
<evidence type="ECO:0000313" key="2">
    <source>
        <dbReference type="Proteomes" id="UP000094844"/>
    </source>
</evidence>
<dbReference type="GO" id="GO:0016787">
    <property type="term" value="F:hydrolase activity"/>
    <property type="evidence" value="ECO:0007669"/>
    <property type="project" value="UniProtKB-KW"/>
</dbReference>
<evidence type="ECO:0000313" key="1">
    <source>
        <dbReference type="EMBL" id="SCM54653.1"/>
    </source>
</evidence>
<dbReference type="EMBL" id="FMIQ01000075">
    <property type="protein sequence ID" value="SCM54653.1"/>
    <property type="molecule type" value="Genomic_DNA"/>
</dbReference>
<reference evidence="1 2" key="1">
    <citation type="submission" date="2016-09" db="EMBL/GenBank/DDBJ databases">
        <authorList>
            <person name="Capua I."/>
            <person name="De Benedictis P."/>
            <person name="Joannis T."/>
            <person name="Lombin L.H."/>
            <person name="Cattoli G."/>
        </authorList>
    </citation>
    <scope>NUCLEOTIDE SEQUENCE [LARGE SCALE GENOMIC DNA]</scope>
    <source>
        <strain evidence="1 2">GB001</strain>
    </source>
</reference>
<proteinExistence type="predicted"/>
<protein>
    <submittedName>
        <fullName evidence="1">Uncharacterized alpha/beta hydrolase domain (DUF2235)</fullName>
    </submittedName>
</protein>
<dbReference type="Proteomes" id="UP000094844">
    <property type="component" value="Unassembled WGS sequence"/>
</dbReference>
<keyword evidence="1" id="KW-0378">Hydrolase</keyword>
<sequence>MNTLQLLASDSQVQQEQDAQVGVCGRVWHIGFFFDGIGRNIEQDASTSRLSNIARLFRAYPDETSNTANDNYTKFYFSGLGTPYKEDLSSKLNSIMDISRSIAKSVAKDKGKEFPQDVLKDTAKEAIKTNWYEALSDTKGKLLNVTEWRKMVREVLGKIARKVAIETVPALRDDPTIASLFITGVETRLAAAKAQFKEFHSKTQSKSKLPIKLISISVFGFDLGATIARQFIDQLLSEVCQKEGEAYFYQDAKVDIIFTGFFDCSRHTPATSNVGFAYFVNELGWVGKVAGPLLGDKSIDQKTPLPAVVRQSLHLVAAHERRPWRCLYPLGDKGEWQEELFPGCSNDVGGGLLADEQKPSAELYLAALHKMYIQAYSAGVPFPDYQTLDQQDTDISVYFIMNDAVEGKSAEGWMRQYQRKIPVRSLSQSAQELHLDAYIRWLGEQYYRYVWQMQDLDEQGNRSLASGANAAGIFGVSPQGKAQAEEYRQKQQTLRNNWGWLDEVHQAALGLRNDLLNSPNDNRLRLCPEIYGRALKRAEQYLNYYHCAYRGDNMPAPTDHAPDEIFSYFVHDIWTLEPTAMINQDFFVIRAADSLEEE</sequence>